<proteinExistence type="inferred from homology"/>
<feature type="binding site" evidence="8">
    <location>
        <position position="158"/>
    </location>
    <ligand>
        <name>Mg(2+)</name>
        <dbReference type="ChEBI" id="CHEBI:18420"/>
        <label>2</label>
    </ligand>
</feature>
<dbReference type="AlphaFoldDB" id="A0A1E5ILI5"/>
<evidence type="ECO:0000256" key="6">
    <source>
        <dbReference type="ARBA" id="ARBA00022840"/>
    </source>
</evidence>
<name>A0A1E5ILI5_ENDTX</name>
<dbReference type="InterPro" id="IPR041609">
    <property type="entry name" value="PurL_linker"/>
</dbReference>
<dbReference type="PANTHER" id="PTHR43555">
    <property type="entry name" value="PHOSPHORIBOSYLFORMYLGLYCINAMIDINE SYNTHASE SUBUNIT PURL"/>
    <property type="match status" value="1"/>
</dbReference>
<gene>
    <name evidence="8" type="primary">purL</name>
    <name evidence="12" type="ORF">ATZ36_15150</name>
</gene>
<keyword evidence="4 8" id="KW-0547">Nucleotide-binding</keyword>
<feature type="active site" evidence="8">
    <location>
        <position position="65"/>
    </location>
</feature>
<dbReference type="Gene3D" id="3.30.1330.10">
    <property type="entry name" value="PurM-like, N-terminal domain"/>
    <property type="match status" value="2"/>
</dbReference>
<dbReference type="Gene3D" id="3.90.650.10">
    <property type="entry name" value="PurM-like C-terminal domain"/>
    <property type="match status" value="2"/>
</dbReference>
<comment type="catalytic activity">
    <reaction evidence="8">
        <text>N(2)-formyl-N(1)-(5-phospho-beta-D-ribosyl)glycinamide + L-glutamine + ATP + H2O = 2-formamido-N(1)-(5-O-phospho-beta-D-ribosyl)acetamidine + L-glutamate + ADP + phosphate + H(+)</text>
        <dbReference type="Rhea" id="RHEA:17129"/>
        <dbReference type="ChEBI" id="CHEBI:15377"/>
        <dbReference type="ChEBI" id="CHEBI:15378"/>
        <dbReference type="ChEBI" id="CHEBI:29985"/>
        <dbReference type="ChEBI" id="CHEBI:30616"/>
        <dbReference type="ChEBI" id="CHEBI:43474"/>
        <dbReference type="ChEBI" id="CHEBI:58359"/>
        <dbReference type="ChEBI" id="CHEBI:147286"/>
        <dbReference type="ChEBI" id="CHEBI:147287"/>
        <dbReference type="ChEBI" id="CHEBI:456216"/>
        <dbReference type="EC" id="6.3.5.3"/>
    </reaction>
</comment>
<dbReference type="InterPro" id="IPR036921">
    <property type="entry name" value="PurM-like_N_sf"/>
</dbReference>
<feature type="binding site" evidence="8">
    <location>
        <position position="157"/>
    </location>
    <ligand>
        <name>substrate</name>
    </ligand>
</feature>
<evidence type="ECO:0000313" key="12">
    <source>
        <dbReference type="EMBL" id="OEG71341.1"/>
    </source>
</evidence>
<comment type="subcellular location">
    <subcellularLocation>
        <location evidence="8">Cytoplasm</location>
    </subcellularLocation>
</comment>
<feature type="active site" description="Proton acceptor" evidence="8">
    <location>
        <position position="136"/>
    </location>
</feature>
<keyword evidence="1 8" id="KW-0963">Cytoplasm</keyword>
<dbReference type="GO" id="GO:0006189">
    <property type="term" value="P:'de novo' IMP biosynthetic process"/>
    <property type="evidence" value="ECO:0007669"/>
    <property type="project" value="UniProtKB-UniRule"/>
</dbReference>
<feature type="domain" description="PurM-like N-terminal" evidence="9">
    <location>
        <begin position="116"/>
        <end position="241"/>
    </location>
</feature>
<keyword evidence="13" id="KW-1185">Reference proteome</keyword>
<keyword evidence="6 8" id="KW-0067">ATP-binding</keyword>
<dbReference type="GO" id="GO:0004642">
    <property type="term" value="F:phosphoribosylformylglycinamidine synthase activity"/>
    <property type="evidence" value="ECO:0007669"/>
    <property type="project" value="UniProtKB-UniRule"/>
</dbReference>
<dbReference type="GO" id="GO:0005524">
    <property type="term" value="F:ATP binding"/>
    <property type="evidence" value="ECO:0007669"/>
    <property type="project" value="UniProtKB-UniRule"/>
</dbReference>
<sequence length="809" mass="89087">MKYTTDCKVIEILNLSDEQLIELSRKNVLSLSLEEMKTVQNYFKKLKRNPTDIEIETIAQTWSEHCKHKTLTGTIEYIEEKGGKKTRRIYNNLLKETIFRAAVELSKKWCLSIFKDNAGVIEFDSENGVAFKVETHNHPSALEPYGGSATGIGGVIRDILGVGLGAKPLANTDVFCFGDPDMESSKVPEGMHHPKRIAKGVVSGVRDYGNRMGIPTVNGTVCFDDGYMANPLVYCGTMGIIPKDKIEKNVNSGDLILVVGGRTGRDGIHGATFSSVQLDQESDVSAVQIGNPIIEKKVLDTLIKARDLNLYSSVTDCGAGGLSSAVGELGEKTGAVVYLDRVLLKYDGLCPWEIWISEAQERMVFAVPPENEKKIVEIFEKENVEAVFIGEFAADRNLTIIYNDDVVTNIDMEFLHNGVPRPTRSALCKIKEEKIQKPVEMNSSEISEALKASLSDLNVCSKEWIVRQYDHEVQGQTVIKPLQGNNVEVSGPGDAAVIFPYTVVRGTKKGIVLSNGLNTQYGKINTYKMAAAAIEEALRNAVAVGADIEKMSLLDNFCWGNPDEPEILGSLVRAASACYDMSKSFNVPFISGKDSLHNEYSIGGEKYSIPPALLISAMGVIENAANTFTMPLKNDGDRVFVLGTTRNELGGSVLAKIKNIKDGIVPNVYPEESRDIMKRIYRAANENLIEACHDCSEGGLAVAISEMAFAAGKGVKIDIDAVKTEKIKSRETELTVAEILFSESNGRFIVEVKPGNEARFREILENMIFSKVGCVNSDKKIVFESEKNKIKIQENPEVLLNYWRSTINW</sequence>
<dbReference type="GO" id="GO:0000287">
    <property type="term" value="F:magnesium ion binding"/>
    <property type="evidence" value="ECO:0007669"/>
    <property type="project" value="UniProtKB-UniRule"/>
</dbReference>
<feature type="binding site" evidence="8">
    <location>
        <position position="592"/>
    </location>
    <ligand>
        <name>ATP</name>
        <dbReference type="ChEBI" id="CHEBI:30616"/>
    </ligand>
</feature>
<feature type="binding site" evidence="8">
    <location>
        <position position="132"/>
    </location>
    <ligand>
        <name>ATP</name>
        <dbReference type="ChEBI" id="CHEBI:30616"/>
    </ligand>
</feature>
<dbReference type="InterPro" id="IPR016188">
    <property type="entry name" value="PurM-like_N"/>
</dbReference>
<comment type="similarity">
    <text evidence="8">Belongs to the FGAMS family.</text>
</comment>
<dbReference type="InterPro" id="IPR010918">
    <property type="entry name" value="PurM-like_C_dom"/>
</dbReference>
<evidence type="ECO:0000259" key="11">
    <source>
        <dbReference type="Pfam" id="PF18072"/>
    </source>
</evidence>
<organism evidence="12 13">
    <name type="scientific">Endomicrobium trichonymphae</name>
    <dbReference type="NCBI Taxonomy" id="1408204"/>
    <lineage>
        <taxon>Bacteria</taxon>
        <taxon>Pseudomonadati</taxon>
        <taxon>Elusimicrobiota</taxon>
        <taxon>Endomicrobiia</taxon>
        <taxon>Endomicrobiales</taxon>
        <taxon>Endomicrobiaceae</taxon>
        <taxon>Candidatus Endomicrobiellum</taxon>
    </lineage>
</organism>
<keyword evidence="2 8" id="KW-0436">Ligase</keyword>
<comment type="caution">
    <text evidence="12">The sequence shown here is derived from an EMBL/GenBank/DDBJ whole genome shotgun (WGS) entry which is preliminary data.</text>
</comment>
<feature type="binding site" evidence="8">
    <location>
        <position position="595"/>
    </location>
    <ligand>
        <name>substrate</name>
    </ligand>
</feature>
<comment type="caution">
    <text evidence="8">Lacks conserved residue(s) required for the propagation of feature annotation.</text>
</comment>
<feature type="domain" description="Phosphoribosylformylglycinamidine synthase linker" evidence="11">
    <location>
        <begin position="22"/>
        <end position="69"/>
    </location>
</feature>
<feature type="domain" description="PurM-like N-terminal" evidence="9">
    <location>
        <begin position="494"/>
        <end position="620"/>
    </location>
</feature>
<evidence type="ECO:0000259" key="9">
    <source>
        <dbReference type="Pfam" id="PF00586"/>
    </source>
</evidence>
<evidence type="ECO:0000256" key="1">
    <source>
        <dbReference type="ARBA" id="ARBA00022490"/>
    </source>
</evidence>
<feature type="binding site" evidence="8">
    <location>
        <position position="316"/>
    </location>
    <ligand>
        <name>Mg(2+)</name>
        <dbReference type="ChEBI" id="CHEBI:18420"/>
        <label>2</label>
    </ligand>
</feature>
<dbReference type="PANTHER" id="PTHR43555:SF1">
    <property type="entry name" value="PHOSPHORIBOSYLFORMYLGLYCINAMIDINE SYNTHASE SUBUNIT PURL"/>
    <property type="match status" value="1"/>
</dbReference>
<evidence type="ECO:0000256" key="2">
    <source>
        <dbReference type="ARBA" id="ARBA00022598"/>
    </source>
</evidence>
<dbReference type="CDD" id="cd02203">
    <property type="entry name" value="PurL_repeat1"/>
    <property type="match status" value="1"/>
</dbReference>
<dbReference type="NCBIfam" id="TIGR01736">
    <property type="entry name" value="FGAM_synth_II"/>
    <property type="match status" value="1"/>
</dbReference>
<keyword evidence="3 8" id="KW-0479">Metal-binding</keyword>
<evidence type="ECO:0000313" key="13">
    <source>
        <dbReference type="Proteomes" id="UP000095237"/>
    </source>
</evidence>
<dbReference type="UniPathway" id="UPA00074">
    <property type="reaction ID" value="UER00128"/>
</dbReference>
<dbReference type="SUPFAM" id="SSF55326">
    <property type="entry name" value="PurM N-terminal domain-like"/>
    <property type="match status" value="2"/>
</dbReference>
<dbReference type="Pfam" id="PF02769">
    <property type="entry name" value="AIRS_C"/>
    <property type="match status" value="2"/>
</dbReference>
<dbReference type="InterPro" id="IPR036676">
    <property type="entry name" value="PurM-like_C_sf"/>
</dbReference>
<reference evidence="12 13" key="1">
    <citation type="submission" date="2015-11" db="EMBL/GenBank/DDBJ databases">
        <title>Evidence for parallel genomic evolution in an endosymbiosis of termite gut flagellates.</title>
        <authorList>
            <person name="Zheng H."/>
        </authorList>
    </citation>
    <scope>NUCLEOTIDE SEQUENCE [LARGE SCALE GENOMIC DNA]</scope>
    <source>
        <strain evidence="12 13">CET450</strain>
    </source>
</reference>
<protein>
    <recommendedName>
        <fullName evidence="8">Phosphoribosylformylglycinamidine synthase subunit PurL</fullName>
        <shortName evidence="8">FGAM synthase</shortName>
        <ecNumber evidence="8">6.3.5.3</ecNumber>
    </recommendedName>
    <alternativeName>
        <fullName evidence="8">Formylglycinamide ribonucleotide amidotransferase subunit II</fullName>
        <shortName evidence="8">FGAR amidotransferase II</shortName>
        <shortName evidence="8">FGAR-AT II</shortName>
    </alternativeName>
    <alternativeName>
        <fullName evidence="8">Glutamine amidotransferase PurL</fullName>
    </alternativeName>
    <alternativeName>
        <fullName evidence="8">Phosphoribosylformylglycinamidine synthase subunit II</fullName>
    </alternativeName>
</protein>
<feature type="binding site" evidence="8">
    <location>
        <position position="288"/>
    </location>
    <ligand>
        <name>substrate</name>
    </ligand>
</feature>
<dbReference type="Pfam" id="PF00586">
    <property type="entry name" value="AIRS"/>
    <property type="match status" value="2"/>
</dbReference>
<evidence type="ECO:0000256" key="5">
    <source>
        <dbReference type="ARBA" id="ARBA00022755"/>
    </source>
</evidence>
<dbReference type="InterPro" id="IPR010074">
    <property type="entry name" value="PRibForGlyAmidine_synth_PurL"/>
</dbReference>
<dbReference type="HAMAP" id="MF_00420">
    <property type="entry name" value="PurL_2"/>
    <property type="match status" value="1"/>
</dbReference>
<dbReference type="GO" id="GO:0005737">
    <property type="term" value="C:cytoplasm"/>
    <property type="evidence" value="ECO:0007669"/>
    <property type="project" value="UniProtKB-SubCell"/>
</dbReference>
<evidence type="ECO:0000256" key="3">
    <source>
        <dbReference type="ARBA" id="ARBA00022723"/>
    </source>
</evidence>
<feature type="binding site" evidence="8">
    <location>
        <position position="134"/>
    </location>
    <ligand>
        <name>Mg(2+)</name>
        <dbReference type="ChEBI" id="CHEBI:18420"/>
        <label>1</label>
    </ligand>
</feature>
<evidence type="ECO:0000259" key="10">
    <source>
        <dbReference type="Pfam" id="PF02769"/>
    </source>
</evidence>
<dbReference type="EC" id="6.3.5.3" evidence="8"/>
<comment type="function">
    <text evidence="8">Part of the phosphoribosylformylglycinamidine synthase complex involved in the purines biosynthetic pathway. Catalyzes the ATP-dependent conversion of formylglycinamide ribonucleotide (FGAR) and glutamine to yield formylglycinamidine ribonucleotide (FGAM) and glutamate. The FGAM synthase complex is composed of three subunits. PurQ produces an ammonia molecule by converting glutamine to glutamate. PurL transfers the ammonia molecule to FGAR to form FGAM in an ATP-dependent manner. PurS interacts with PurQ and PurL and is thought to assist in the transfer of the ammonia molecule from PurQ to PurL.</text>
</comment>
<evidence type="ECO:0000256" key="8">
    <source>
        <dbReference type="HAMAP-Rule" id="MF_00420"/>
    </source>
</evidence>
<dbReference type="Pfam" id="PF18072">
    <property type="entry name" value="FGAR-AT_linker"/>
    <property type="match status" value="1"/>
</dbReference>
<evidence type="ECO:0000256" key="4">
    <source>
        <dbReference type="ARBA" id="ARBA00022741"/>
    </source>
</evidence>
<feature type="binding site" evidence="8">
    <location>
        <position position="555"/>
    </location>
    <ligand>
        <name>ATP</name>
        <dbReference type="ChEBI" id="CHEBI:30616"/>
    </ligand>
</feature>
<dbReference type="SUPFAM" id="SSF56042">
    <property type="entry name" value="PurM C-terminal domain-like"/>
    <property type="match status" value="2"/>
</dbReference>
<feature type="domain" description="PurM-like C-terminal" evidence="10">
    <location>
        <begin position="635"/>
        <end position="782"/>
    </location>
</feature>
<dbReference type="EMBL" id="LNVX01000223">
    <property type="protein sequence ID" value="OEG71341.1"/>
    <property type="molecule type" value="Genomic_DNA"/>
</dbReference>
<keyword evidence="7 8" id="KW-0460">Magnesium</keyword>
<dbReference type="Proteomes" id="UP000095237">
    <property type="component" value="Unassembled WGS sequence"/>
</dbReference>
<dbReference type="Gene3D" id="1.10.8.750">
    <property type="entry name" value="Phosphoribosylformylglycinamidine synthase, linker domain"/>
    <property type="match status" value="1"/>
</dbReference>
<comment type="pathway">
    <text evidence="8">Purine metabolism; IMP biosynthesis via de novo pathway; 5-amino-1-(5-phospho-D-ribosyl)imidazole from N(2)-formyl-N(1)-(5-phospho-D-ribosyl)glycinamide: step 1/2.</text>
</comment>
<evidence type="ECO:0000256" key="7">
    <source>
        <dbReference type="ARBA" id="ARBA00022842"/>
    </source>
</evidence>
<dbReference type="CDD" id="cd02204">
    <property type="entry name" value="PurL_repeat2"/>
    <property type="match status" value="1"/>
</dbReference>
<feature type="domain" description="PurM-like C-terminal" evidence="10">
    <location>
        <begin position="252"/>
        <end position="402"/>
    </location>
</feature>
<accession>A0A1E5ILI5</accession>
<keyword evidence="5 8" id="KW-0658">Purine biosynthesis</keyword>
<comment type="subunit">
    <text evidence="8">Monomer. Part of the FGAM synthase complex composed of 1 PurL, 1 PurQ and 2 PurS subunits.</text>
</comment>